<name>A0A382Q445_9ZZZZ</name>
<dbReference type="InterPro" id="IPR038494">
    <property type="entry name" value="IGPD_sf"/>
</dbReference>
<sequence>MKNVRKSAKERKTGETKIKIEINLDGKGISKIKSPIGMLNHMLDQLARHGLVDIYADIEGDLETGTHHIIEDTAIVLGMCLDEALGNREGINRMGDKTCLLDEALCRIAIDLSGRGYSIIDMGQVKVLWMG</sequence>
<proteinExistence type="predicted"/>
<accession>A0A382Q445</accession>
<dbReference type="GO" id="GO:0004424">
    <property type="term" value="F:imidazoleglycerol-phosphate dehydratase activity"/>
    <property type="evidence" value="ECO:0007669"/>
    <property type="project" value="InterPro"/>
</dbReference>
<dbReference type="InterPro" id="IPR000807">
    <property type="entry name" value="ImidazoleglycerolP_deHydtase"/>
</dbReference>
<keyword evidence="4" id="KW-0456">Lyase</keyword>
<dbReference type="Gene3D" id="3.30.230.40">
    <property type="entry name" value="Imidazole glycerol phosphate dehydratase, domain 1"/>
    <property type="match status" value="1"/>
</dbReference>
<evidence type="ECO:0008006" key="6">
    <source>
        <dbReference type="Google" id="ProtNLM"/>
    </source>
</evidence>
<dbReference type="PANTHER" id="PTHR23133:SF2">
    <property type="entry name" value="IMIDAZOLEGLYCEROL-PHOSPHATE DEHYDRATASE"/>
    <property type="match status" value="1"/>
</dbReference>
<dbReference type="GO" id="GO:0000105">
    <property type="term" value="P:L-histidine biosynthetic process"/>
    <property type="evidence" value="ECO:0007669"/>
    <property type="project" value="UniProtKB-KW"/>
</dbReference>
<dbReference type="PANTHER" id="PTHR23133">
    <property type="entry name" value="IMIDAZOLEGLYCEROL-PHOSPHATE DEHYDRATASE HIS7"/>
    <property type="match status" value="1"/>
</dbReference>
<protein>
    <recommendedName>
        <fullName evidence="6">Imidazoleglycerol-phosphate dehydratase</fullName>
    </recommendedName>
</protein>
<gene>
    <name evidence="5" type="ORF">METZ01_LOCUS332572</name>
</gene>
<evidence type="ECO:0000256" key="3">
    <source>
        <dbReference type="ARBA" id="ARBA00023102"/>
    </source>
</evidence>
<comment type="pathway">
    <text evidence="1">Amino-acid biosynthesis; L-histidine biosynthesis; L-histidine from 5-phospho-alpha-D-ribose 1-diphosphate: step 6/9.</text>
</comment>
<dbReference type="FunFam" id="3.30.230.40:FF:000003">
    <property type="entry name" value="Imidazoleglycerol-phosphate dehydratase HisB"/>
    <property type="match status" value="1"/>
</dbReference>
<reference evidence="5" key="1">
    <citation type="submission" date="2018-05" db="EMBL/GenBank/DDBJ databases">
        <authorList>
            <person name="Lanie J.A."/>
            <person name="Ng W.-L."/>
            <person name="Kazmierczak K.M."/>
            <person name="Andrzejewski T.M."/>
            <person name="Davidsen T.M."/>
            <person name="Wayne K.J."/>
            <person name="Tettelin H."/>
            <person name="Glass J.I."/>
            <person name="Rusch D."/>
            <person name="Podicherti R."/>
            <person name="Tsui H.-C.T."/>
            <person name="Winkler M.E."/>
        </authorList>
    </citation>
    <scope>NUCLEOTIDE SEQUENCE</scope>
</reference>
<dbReference type="InterPro" id="IPR020568">
    <property type="entry name" value="Ribosomal_Su5_D2-typ_SF"/>
</dbReference>
<evidence type="ECO:0000256" key="2">
    <source>
        <dbReference type="ARBA" id="ARBA00022605"/>
    </source>
</evidence>
<evidence type="ECO:0000256" key="1">
    <source>
        <dbReference type="ARBA" id="ARBA00005047"/>
    </source>
</evidence>
<evidence type="ECO:0000313" key="5">
    <source>
        <dbReference type="EMBL" id="SVC79718.1"/>
    </source>
</evidence>
<dbReference type="AlphaFoldDB" id="A0A382Q445"/>
<organism evidence="5">
    <name type="scientific">marine metagenome</name>
    <dbReference type="NCBI Taxonomy" id="408172"/>
    <lineage>
        <taxon>unclassified sequences</taxon>
        <taxon>metagenomes</taxon>
        <taxon>ecological metagenomes</taxon>
    </lineage>
</organism>
<dbReference type="Pfam" id="PF00475">
    <property type="entry name" value="IGPD"/>
    <property type="match status" value="1"/>
</dbReference>
<keyword evidence="2" id="KW-0028">Amino-acid biosynthesis</keyword>
<dbReference type="SUPFAM" id="SSF54211">
    <property type="entry name" value="Ribosomal protein S5 domain 2-like"/>
    <property type="match status" value="2"/>
</dbReference>
<evidence type="ECO:0000256" key="4">
    <source>
        <dbReference type="ARBA" id="ARBA00023239"/>
    </source>
</evidence>
<dbReference type="EMBL" id="UINC01111471">
    <property type="protein sequence ID" value="SVC79718.1"/>
    <property type="molecule type" value="Genomic_DNA"/>
</dbReference>
<keyword evidence="3" id="KW-0368">Histidine biosynthesis</keyword>